<dbReference type="Gene3D" id="2.60.40.760">
    <property type="entry name" value="Expansin, cellulose-binding-like domain"/>
    <property type="match status" value="1"/>
</dbReference>
<evidence type="ECO:0000259" key="10">
    <source>
        <dbReference type="PROSITE" id="PS50843"/>
    </source>
</evidence>
<dbReference type="InterPro" id="IPR036749">
    <property type="entry name" value="Expansin_CBD_sf"/>
</dbReference>
<gene>
    <name evidence="11" type="ORF">M5K25_021556</name>
</gene>
<name>A0ABD0UCQ4_DENTH</name>
<dbReference type="InterPro" id="IPR007112">
    <property type="entry name" value="Expansin/allergen_DPBB_dom"/>
</dbReference>
<organism evidence="11 12">
    <name type="scientific">Dendrobium thyrsiflorum</name>
    <name type="common">Pinecone-like raceme dendrobium</name>
    <name type="synonym">Orchid</name>
    <dbReference type="NCBI Taxonomy" id="117978"/>
    <lineage>
        <taxon>Eukaryota</taxon>
        <taxon>Viridiplantae</taxon>
        <taxon>Streptophyta</taxon>
        <taxon>Embryophyta</taxon>
        <taxon>Tracheophyta</taxon>
        <taxon>Spermatophyta</taxon>
        <taxon>Magnoliopsida</taxon>
        <taxon>Liliopsida</taxon>
        <taxon>Asparagales</taxon>
        <taxon>Orchidaceae</taxon>
        <taxon>Epidendroideae</taxon>
        <taxon>Malaxideae</taxon>
        <taxon>Dendrobiinae</taxon>
        <taxon>Dendrobium</taxon>
    </lineage>
</organism>
<keyword evidence="6" id="KW-0732">Signal</keyword>
<dbReference type="Gene3D" id="2.40.40.10">
    <property type="entry name" value="RlpA-like domain"/>
    <property type="match status" value="1"/>
</dbReference>
<feature type="domain" description="Expansin-like EG45" evidence="9">
    <location>
        <begin position="481"/>
        <end position="601"/>
    </location>
</feature>
<comment type="subcellular location">
    <subcellularLocation>
        <location evidence="1">Membrane</location>
        <topology evidence="1">Peripheral membrane protein</topology>
    </subcellularLocation>
    <subcellularLocation>
        <location evidence="2">Secreted</location>
        <location evidence="2">Cell wall</location>
    </subcellularLocation>
</comment>
<dbReference type="Pfam" id="PF03330">
    <property type="entry name" value="DPBB_1"/>
    <property type="match status" value="1"/>
</dbReference>
<dbReference type="PRINTS" id="PR01225">
    <property type="entry name" value="EXPANSNFAMLY"/>
</dbReference>
<dbReference type="InterPro" id="IPR007117">
    <property type="entry name" value="Expansin_CBD"/>
</dbReference>
<evidence type="ECO:0000313" key="11">
    <source>
        <dbReference type="EMBL" id="KAL0910562.1"/>
    </source>
</evidence>
<evidence type="ECO:0000256" key="7">
    <source>
        <dbReference type="ARBA" id="ARBA00023136"/>
    </source>
</evidence>
<keyword evidence="7 8" id="KW-0472">Membrane</keyword>
<dbReference type="InterPro" id="IPR036908">
    <property type="entry name" value="RlpA-like_sf"/>
</dbReference>
<accession>A0ABD0UCQ4</accession>
<evidence type="ECO:0000256" key="3">
    <source>
        <dbReference type="ARBA" id="ARBA00005392"/>
    </source>
</evidence>
<dbReference type="PROSITE" id="PS50843">
    <property type="entry name" value="EXPANSIN_CBD"/>
    <property type="match status" value="1"/>
</dbReference>
<feature type="domain" description="Expansin-like CBD" evidence="10">
    <location>
        <begin position="611"/>
        <end position="690"/>
    </location>
</feature>
<dbReference type="InterPro" id="IPR036291">
    <property type="entry name" value="NAD(P)-bd_dom_sf"/>
</dbReference>
<evidence type="ECO:0000259" key="9">
    <source>
        <dbReference type="PROSITE" id="PS50842"/>
    </source>
</evidence>
<dbReference type="InterPro" id="IPR009009">
    <property type="entry name" value="RlpA-like_DPBB"/>
</dbReference>
<evidence type="ECO:0000256" key="1">
    <source>
        <dbReference type="ARBA" id="ARBA00004170"/>
    </source>
</evidence>
<keyword evidence="8" id="KW-1133">Transmembrane helix</keyword>
<dbReference type="SUPFAM" id="SSF50685">
    <property type="entry name" value="Barwin-like endoglucanases"/>
    <property type="match status" value="1"/>
</dbReference>
<evidence type="ECO:0000256" key="8">
    <source>
        <dbReference type="SAM" id="Phobius"/>
    </source>
</evidence>
<dbReference type="InterPro" id="IPR002225">
    <property type="entry name" value="3Beta_OHSteriod_DH/Estase"/>
</dbReference>
<proteinExistence type="inferred from homology"/>
<comment type="similarity">
    <text evidence="3">Belongs to the expansin family. Expansin A subfamily.</text>
</comment>
<evidence type="ECO:0000256" key="4">
    <source>
        <dbReference type="ARBA" id="ARBA00022512"/>
    </source>
</evidence>
<protein>
    <recommendedName>
        <fullName evidence="13">Expansin</fullName>
    </recommendedName>
</protein>
<evidence type="ECO:0000256" key="6">
    <source>
        <dbReference type="ARBA" id="ARBA00022729"/>
    </source>
</evidence>
<comment type="caution">
    <text evidence="11">The sequence shown here is derived from an EMBL/GenBank/DDBJ whole genome shotgun (WGS) entry which is preliminary data.</text>
</comment>
<dbReference type="EMBL" id="JANQDX010000016">
    <property type="protein sequence ID" value="KAL0910562.1"/>
    <property type="molecule type" value="Genomic_DNA"/>
</dbReference>
<dbReference type="PANTHER" id="PTHR31867">
    <property type="entry name" value="EXPANSIN-A15"/>
    <property type="match status" value="1"/>
</dbReference>
<evidence type="ECO:0008006" key="13">
    <source>
        <dbReference type="Google" id="ProtNLM"/>
    </source>
</evidence>
<dbReference type="InterPro" id="IPR028110">
    <property type="entry name" value="TMEM254"/>
</dbReference>
<dbReference type="Pfam" id="PF01357">
    <property type="entry name" value="Expansin_C"/>
    <property type="match status" value="1"/>
</dbReference>
<dbReference type="Gene3D" id="3.40.50.720">
    <property type="entry name" value="NAD(P)-binding Rossmann-like Domain"/>
    <property type="match status" value="1"/>
</dbReference>
<keyword evidence="4" id="KW-0134">Cell wall</keyword>
<evidence type="ECO:0000256" key="2">
    <source>
        <dbReference type="ARBA" id="ARBA00004191"/>
    </source>
</evidence>
<dbReference type="InterPro" id="IPR002963">
    <property type="entry name" value="Expansin"/>
</dbReference>
<dbReference type="GO" id="GO:0016020">
    <property type="term" value="C:membrane"/>
    <property type="evidence" value="ECO:0007669"/>
    <property type="project" value="UniProtKB-SubCell"/>
</dbReference>
<keyword evidence="8" id="KW-0812">Transmembrane</keyword>
<sequence length="790" mass="87171">MAVRENEGIKGNRFVVTGGLGFVGSALCLELLKRGAAEVRSVDTRAYSPWYQHLQKNGVRCIRGDVTQKKDMEKALQGVNCVFHLASYGMSSKEMLQAGLIEEVNLNGTCNVLDVCHEIGIRRFVYVSTYNVVFGGKEIINGNESLPYYPIDEHIDPYGRSMSTAEQLVLKSNGRPSEKQSDVHLHTCAIRPAAIYGPGEEMYFARILSLGQIGLLFFRVGDASVKTDWVYVDNLVQALILASVGLLDDISCREGNPIAAGQAYFISDGSPVNTFDFIISPLFKSLDYSVPKLTIHVRHALLLSQIFWFISMLFYPLLNQPWVPGPLLLPAEVYKIGVTHYFSHLKATEELGYVPMVSPHEGLNRTISYWKDRKQKEIDRPNILFWIFCIGGMLALFYTAFLTPCGPLKWLNSLSLFLFRSVSNLRLVFYIAAALHISEAIYIWLLARRRDPANAPGRSLNENRWILATATYTRGGSQAGGGACGYSLEAEERPEWMWELGRKTAAVSGELFRRGGVCGSCFELRCVDHILYCLPGSPSVVVTAVDFCAPNYGLSSDDGGWCNFPRRHFDLSLPAFASIARAAADIVPVQYRRVGCERSGKMRFTVRGSSYFYQVLITNVGFDGEVAEVKVKGKSTGWIPMGRNWGQNWHCNADLNGQPLSFEVTGSSGRRVTSYNIAPSTWRFGQTFEGKQFEDALMALQCGSSVISTTSTNNNGVFDFSLNVLSSLFSTLLNDCKLIVNTPLSTCDASLPSIGLLQSPLQLLSPASGLLGALLSGILQLVPSGFSLIN</sequence>
<feature type="transmembrane region" description="Helical" evidence="8">
    <location>
        <begin position="383"/>
        <end position="406"/>
    </location>
</feature>
<evidence type="ECO:0000313" key="12">
    <source>
        <dbReference type="Proteomes" id="UP001552299"/>
    </source>
</evidence>
<dbReference type="Pfam" id="PF14934">
    <property type="entry name" value="TMEM254"/>
    <property type="match status" value="1"/>
</dbReference>
<dbReference type="CDD" id="cd22274">
    <property type="entry name" value="DPBB_EXPA_N"/>
    <property type="match status" value="1"/>
</dbReference>
<dbReference type="PRINTS" id="PR01226">
    <property type="entry name" value="EXPANSIN"/>
</dbReference>
<keyword evidence="5" id="KW-0964">Secreted</keyword>
<feature type="transmembrane region" description="Helical" evidence="8">
    <location>
        <begin position="427"/>
        <end position="447"/>
    </location>
</feature>
<dbReference type="PROSITE" id="PS50842">
    <property type="entry name" value="EXPANSIN_EG45"/>
    <property type="match status" value="1"/>
</dbReference>
<dbReference type="SUPFAM" id="SSF51735">
    <property type="entry name" value="NAD(P)-binding Rossmann-fold domains"/>
    <property type="match status" value="1"/>
</dbReference>
<dbReference type="SMART" id="SM00837">
    <property type="entry name" value="DPBB_1"/>
    <property type="match status" value="1"/>
</dbReference>
<evidence type="ECO:0000256" key="5">
    <source>
        <dbReference type="ARBA" id="ARBA00022525"/>
    </source>
</evidence>
<keyword evidence="12" id="KW-1185">Reference proteome</keyword>
<dbReference type="InterPro" id="IPR007118">
    <property type="entry name" value="Expan_Lol_pI"/>
</dbReference>
<dbReference type="AlphaFoldDB" id="A0ABD0UCQ4"/>
<dbReference type="SUPFAM" id="SSF49590">
    <property type="entry name" value="PHL pollen allergen"/>
    <property type="match status" value="1"/>
</dbReference>
<reference evidence="11 12" key="1">
    <citation type="journal article" date="2024" name="Plant Biotechnol. J.">
        <title>Dendrobium thyrsiflorum genome and its molecular insights into genes involved in important horticultural traits.</title>
        <authorList>
            <person name="Chen B."/>
            <person name="Wang J.Y."/>
            <person name="Zheng P.J."/>
            <person name="Li K.L."/>
            <person name="Liang Y.M."/>
            <person name="Chen X.F."/>
            <person name="Zhang C."/>
            <person name="Zhao X."/>
            <person name="He X."/>
            <person name="Zhang G.Q."/>
            <person name="Liu Z.J."/>
            <person name="Xu Q."/>
        </authorList>
    </citation>
    <scope>NUCLEOTIDE SEQUENCE [LARGE SCALE GENOMIC DNA]</scope>
    <source>
        <strain evidence="11">GZMU011</strain>
    </source>
</reference>
<dbReference type="Proteomes" id="UP001552299">
    <property type="component" value="Unassembled WGS sequence"/>
</dbReference>
<dbReference type="Pfam" id="PF01073">
    <property type="entry name" value="3Beta_HSD"/>
    <property type="match status" value="1"/>
</dbReference>